<keyword evidence="2" id="KW-1185">Reference proteome</keyword>
<reference evidence="1 2" key="1">
    <citation type="submission" date="2021-01" db="EMBL/GenBank/DDBJ databases">
        <title>Whole genome shotgun sequence of Catellatospora bangladeshensis NBRC 107357.</title>
        <authorList>
            <person name="Komaki H."/>
            <person name="Tamura T."/>
        </authorList>
    </citation>
    <scope>NUCLEOTIDE SEQUENCE [LARGE SCALE GENOMIC DNA]</scope>
    <source>
        <strain evidence="1 2">NBRC 107357</strain>
    </source>
</reference>
<evidence type="ECO:0000313" key="2">
    <source>
        <dbReference type="Proteomes" id="UP000601223"/>
    </source>
</evidence>
<accession>A0A8J3NNR7</accession>
<dbReference type="Proteomes" id="UP000601223">
    <property type="component" value="Unassembled WGS sequence"/>
</dbReference>
<comment type="caution">
    <text evidence="1">The sequence shown here is derived from an EMBL/GenBank/DDBJ whole genome shotgun (WGS) entry which is preliminary data.</text>
</comment>
<gene>
    <name evidence="1" type="ORF">Cba03nite_77470</name>
</gene>
<sequence>MRVFVSRHVLTLGRARVRAKRSTTRQAAMNGSPARWTVSSGEEVFVGDHVALARHPDSVGRIVDAGDEEDSMEVLLTSGPETGRVITVQPGDILLRLRR</sequence>
<name>A0A8J3NNR7_9ACTN</name>
<evidence type="ECO:0000313" key="1">
    <source>
        <dbReference type="EMBL" id="GIF86398.1"/>
    </source>
</evidence>
<protein>
    <submittedName>
        <fullName evidence="1">Uncharacterized protein</fullName>
    </submittedName>
</protein>
<dbReference type="EMBL" id="BONF01000069">
    <property type="protein sequence ID" value="GIF86398.1"/>
    <property type="molecule type" value="Genomic_DNA"/>
</dbReference>
<proteinExistence type="predicted"/>
<dbReference type="AlphaFoldDB" id="A0A8J3NNR7"/>
<organism evidence="1 2">
    <name type="scientific">Catellatospora bangladeshensis</name>
    <dbReference type="NCBI Taxonomy" id="310355"/>
    <lineage>
        <taxon>Bacteria</taxon>
        <taxon>Bacillati</taxon>
        <taxon>Actinomycetota</taxon>
        <taxon>Actinomycetes</taxon>
        <taxon>Micromonosporales</taxon>
        <taxon>Micromonosporaceae</taxon>
        <taxon>Catellatospora</taxon>
    </lineage>
</organism>